<keyword evidence="1" id="KW-0812">Transmembrane</keyword>
<comment type="caution">
    <text evidence="2">The sequence shown here is derived from an EMBL/GenBank/DDBJ whole genome shotgun (WGS) entry which is preliminary data.</text>
</comment>
<sequence>MTPKQKIIQAILLSLFGLWLLFTLYLTFDLYYIYHGTRLSGLVVGFNEQLYRRYQKGELPIEPQERGFASYDYGPYNLVVQEKSNKFGETLVTEFYRFARVSKQKHCVVVETPTEYYLVDSKERTAKSLTPKQVSAMNLTFSYPRAALKYNQGPELFVTILSVLAYTLFSILFILILRLLFTRNVAKSEGNKKST</sequence>
<evidence type="ECO:0000313" key="3">
    <source>
        <dbReference type="Proteomes" id="UP000778951"/>
    </source>
</evidence>
<dbReference type="EMBL" id="JAATLM010000001">
    <property type="protein sequence ID" value="NIZ69345.1"/>
    <property type="molecule type" value="Genomic_DNA"/>
</dbReference>
<gene>
    <name evidence="2" type="ORF">HCT48_03840</name>
</gene>
<accession>A0A968GIM0</accession>
<keyword evidence="1" id="KW-0472">Membrane</keyword>
<evidence type="ECO:0000313" key="2">
    <source>
        <dbReference type="EMBL" id="NIZ69345.1"/>
    </source>
</evidence>
<organism evidence="2 3">
    <name type="scientific">Entomospira culicis</name>
    <dbReference type="NCBI Taxonomy" id="2719989"/>
    <lineage>
        <taxon>Bacteria</taxon>
        <taxon>Pseudomonadati</taxon>
        <taxon>Spirochaetota</taxon>
        <taxon>Spirochaetia</taxon>
        <taxon>Spirochaetales</taxon>
        <taxon>Spirochaetaceae</taxon>
        <taxon>Entomospira</taxon>
    </lineage>
</organism>
<name>A0A968GIM0_9SPIO</name>
<proteinExistence type="predicted"/>
<dbReference type="RefSeq" id="WP_167695439.1">
    <property type="nucleotide sequence ID" value="NZ_CP118181.1"/>
</dbReference>
<feature type="transmembrane region" description="Helical" evidence="1">
    <location>
        <begin position="156"/>
        <end position="181"/>
    </location>
</feature>
<keyword evidence="1" id="KW-1133">Transmembrane helix</keyword>
<reference evidence="2" key="1">
    <citation type="submission" date="2020-03" db="EMBL/GenBank/DDBJ databases">
        <title>Spirochaetal bacteria isolated from arthropods constitute a novel genus Entomospira genus novum within the order Spirochaetales.</title>
        <authorList>
            <person name="Grana-Miraglia L."/>
            <person name="Sikutova S."/>
            <person name="Fingerle V."/>
            <person name="Sing A."/>
            <person name="Castillo-Ramirez S."/>
            <person name="Margos G."/>
            <person name="Rudolf I."/>
        </authorList>
    </citation>
    <scope>NUCLEOTIDE SEQUENCE</scope>
    <source>
        <strain evidence="2">BR149</strain>
    </source>
</reference>
<feature type="transmembrane region" description="Helical" evidence="1">
    <location>
        <begin position="12"/>
        <end position="34"/>
    </location>
</feature>
<keyword evidence="3" id="KW-1185">Reference proteome</keyword>
<evidence type="ECO:0000256" key="1">
    <source>
        <dbReference type="SAM" id="Phobius"/>
    </source>
</evidence>
<dbReference type="AlphaFoldDB" id="A0A968GIM0"/>
<dbReference type="Proteomes" id="UP000778951">
    <property type="component" value="Unassembled WGS sequence"/>
</dbReference>
<protein>
    <submittedName>
        <fullName evidence="2">Uncharacterized protein</fullName>
    </submittedName>
</protein>